<proteinExistence type="predicted"/>
<keyword evidence="1" id="KW-0732">Signal</keyword>
<reference evidence="2 3" key="1">
    <citation type="submission" date="2023-04" db="EMBL/GenBank/DDBJ databases">
        <title>Bacteroides pacosi sp. nov., isolated from the fecal material of an alpaca.</title>
        <authorList>
            <person name="Miller S."/>
            <person name="Hendry M."/>
            <person name="King J."/>
            <person name="Sankaranarayanan K."/>
            <person name="Lawson P.A."/>
        </authorList>
    </citation>
    <scope>NUCLEOTIDE SEQUENCE [LARGE SCALE GENOMIC DNA]</scope>
    <source>
        <strain evidence="2 3">A2-P53</strain>
    </source>
</reference>
<comment type="caution">
    <text evidence="2">The sequence shown here is derived from an EMBL/GenBank/DDBJ whole genome shotgun (WGS) entry which is preliminary data.</text>
</comment>
<name>A0ABU5HKL1_9BACE</name>
<protein>
    <submittedName>
        <fullName evidence="2">Uncharacterized protein</fullName>
    </submittedName>
</protein>
<evidence type="ECO:0000256" key="1">
    <source>
        <dbReference type="SAM" id="SignalP"/>
    </source>
</evidence>
<feature type="chain" id="PRO_5046866093" evidence="1">
    <location>
        <begin position="21"/>
        <end position="54"/>
    </location>
</feature>
<gene>
    <name evidence="2" type="ORF">QHG74_01665</name>
</gene>
<accession>A0ABU5HKL1</accession>
<keyword evidence="3" id="KW-1185">Reference proteome</keyword>
<sequence>MNKRQFTGFMFLLCTCTAFAQQVEVKKDSIGRAVLLPPEQKQPLNMDKEGFYPI</sequence>
<organism evidence="2 3">
    <name type="scientific">Bacteroides vicugnae</name>
    <dbReference type="NCBI Taxonomy" id="3037989"/>
    <lineage>
        <taxon>Bacteria</taxon>
        <taxon>Pseudomonadati</taxon>
        <taxon>Bacteroidota</taxon>
        <taxon>Bacteroidia</taxon>
        <taxon>Bacteroidales</taxon>
        <taxon>Bacteroidaceae</taxon>
        <taxon>Bacteroides</taxon>
    </lineage>
</organism>
<evidence type="ECO:0000313" key="3">
    <source>
        <dbReference type="Proteomes" id="UP001292913"/>
    </source>
</evidence>
<dbReference type="EMBL" id="JARZAK010000001">
    <property type="protein sequence ID" value="MDY7256427.1"/>
    <property type="molecule type" value="Genomic_DNA"/>
</dbReference>
<dbReference type="RefSeq" id="WP_322019149.1">
    <property type="nucleotide sequence ID" value="NZ_JARZAK010000001.1"/>
</dbReference>
<dbReference type="Proteomes" id="UP001292913">
    <property type="component" value="Unassembled WGS sequence"/>
</dbReference>
<feature type="signal peptide" evidence="1">
    <location>
        <begin position="1"/>
        <end position="20"/>
    </location>
</feature>
<evidence type="ECO:0000313" key="2">
    <source>
        <dbReference type="EMBL" id="MDY7256427.1"/>
    </source>
</evidence>